<evidence type="ECO:0000313" key="2">
    <source>
        <dbReference type="EMBL" id="KAK7052484.1"/>
    </source>
</evidence>
<dbReference type="EMBL" id="JAWWNJ010000007">
    <property type="protein sequence ID" value="KAK7052484.1"/>
    <property type="molecule type" value="Genomic_DNA"/>
</dbReference>
<organism evidence="2 3">
    <name type="scientific">Favolaschia claudopus</name>
    <dbReference type="NCBI Taxonomy" id="2862362"/>
    <lineage>
        <taxon>Eukaryota</taxon>
        <taxon>Fungi</taxon>
        <taxon>Dikarya</taxon>
        <taxon>Basidiomycota</taxon>
        <taxon>Agaricomycotina</taxon>
        <taxon>Agaricomycetes</taxon>
        <taxon>Agaricomycetidae</taxon>
        <taxon>Agaricales</taxon>
        <taxon>Marasmiineae</taxon>
        <taxon>Mycenaceae</taxon>
        <taxon>Favolaschia</taxon>
    </lineage>
</organism>
<sequence length="141" mass="14692">MKFIQHLALAGSLVSYVLAQSIRIGSPANGTVVQPGSTLTVQIQQPSSLSNEIEVAVVIGFLNCPSPDPCPAPLDRIGTVLYNGPYHPVASPPGLPYQNISVTIPDSASSGDAQLNVVHFDLIGALPLPRTEARAATLVVN</sequence>
<keyword evidence="3" id="KW-1185">Reference proteome</keyword>
<evidence type="ECO:0000313" key="3">
    <source>
        <dbReference type="Proteomes" id="UP001362999"/>
    </source>
</evidence>
<comment type="caution">
    <text evidence="2">The sequence shown here is derived from an EMBL/GenBank/DDBJ whole genome shotgun (WGS) entry which is preliminary data.</text>
</comment>
<keyword evidence="1" id="KW-0732">Signal</keyword>
<protein>
    <submittedName>
        <fullName evidence="2">Uncharacterized protein</fullName>
    </submittedName>
</protein>
<reference evidence="2 3" key="1">
    <citation type="journal article" date="2024" name="J Genomics">
        <title>Draft genome sequencing and assembly of Favolaschia claudopus CIRM-BRFM 2984 isolated from oak limbs.</title>
        <authorList>
            <person name="Navarro D."/>
            <person name="Drula E."/>
            <person name="Chaduli D."/>
            <person name="Cazenave R."/>
            <person name="Ahrendt S."/>
            <person name="Wang J."/>
            <person name="Lipzen A."/>
            <person name="Daum C."/>
            <person name="Barry K."/>
            <person name="Grigoriev I.V."/>
            <person name="Favel A."/>
            <person name="Rosso M.N."/>
            <person name="Martin F."/>
        </authorList>
    </citation>
    <scope>NUCLEOTIDE SEQUENCE [LARGE SCALE GENOMIC DNA]</scope>
    <source>
        <strain evidence="2 3">CIRM-BRFM 2984</strain>
    </source>
</reference>
<gene>
    <name evidence="2" type="ORF">R3P38DRAFT_2860589</name>
</gene>
<dbReference type="AlphaFoldDB" id="A0AAW0DL60"/>
<feature type="signal peptide" evidence="1">
    <location>
        <begin position="1"/>
        <end position="19"/>
    </location>
</feature>
<name>A0AAW0DL60_9AGAR</name>
<accession>A0AAW0DL60</accession>
<dbReference type="InterPro" id="IPR045469">
    <property type="entry name" value="Nis1"/>
</dbReference>
<dbReference type="Pfam" id="PF19271">
    <property type="entry name" value="Nis1"/>
    <property type="match status" value="1"/>
</dbReference>
<proteinExistence type="predicted"/>
<evidence type="ECO:0000256" key="1">
    <source>
        <dbReference type="SAM" id="SignalP"/>
    </source>
</evidence>
<dbReference type="Proteomes" id="UP001362999">
    <property type="component" value="Unassembled WGS sequence"/>
</dbReference>
<feature type="chain" id="PRO_5043474591" evidence="1">
    <location>
        <begin position="20"/>
        <end position="141"/>
    </location>
</feature>